<protein>
    <submittedName>
        <fullName evidence="8">Inner membrane transport permease YbhS</fullName>
    </submittedName>
</protein>
<keyword evidence="6" id="KW-1133">Transmembrane helix</keyword>
<evidence type="ECO:0000313" key="8">
    <source>
        <dbReference type="EMBL" id="VYT85418.1"/>
    </source>
</evidence>
<organism evidence="8">
    <name type="scientific">Paraprevotella clara</name>
    <dbReference type="NCBI Taxonomy" id="454154"/>
    <lineage>
        <taxon>Bacteria</taxon>
        <taxon>Pseudomonadati</taxon>
        <taxon>Bacteroidota</taxon>
        <taxon>Bacteroidia</taxon>
        <taxon>Bacteroidales</taxon>
        <taxon>Prevotellaceae</taxon>
        <taxon>Paraprevotella</taxon>
    </lineage>
</organism>
<comment type="subcellular location">
    <subcellularLocation>
        <location evidence="1">Cell membrane</location>
        <topology evidence="1">Multi-pass membrane protein</topology>
    </subcellularLocation>
</comment>
<dbReference type="GO" id="GO:0140359">
    <property type="term" value="F:ABC-type transporter activity"/>
    <property type="evidence" value="ECO:0007669"/>
    <property type="project" value="InterPro"/>
</dbReference>
<dbReference type="Pfam" id="PF12698">
    <property type="entry name" value="ABC2_membrane_3"/>
    <property type="match status" value="1"/>
</dbReference>
<dbReference type="PANTHER" id="PTHR30294:SF29">
    <property type="entry name" value="MULTIDRUG ABC TRANSPORTER PERMEASE YBHS-RELATED"/>
    <property type="match status" value="1"/>
</dbReference>
<dbReference type="PANTHER" id="PTHR30294">
    <property type="entry name" value="MEMBRANE COMPONENT OF ABC TRANSPORTER YHHJ-RELATED"/>
    <property type="match status" value="1"/>
</dbReference>
<sequence>MKQFWAFIKIEFFHIFRDRRTMLILLGMPVLQIILFGFAITTELNHSRVAVLDPSKDAVTTRITERIDENRYFSVVKELSSASDIETVFRHDEADIVVAFTPDFDANLSTGEAGIQLVVDATDPNTGNMMAGYVQGIVGQALQSGTQSSPIVQTHLLFNPQMKSAYNFVPGVMGLILMLICAMMTSISIVREKETGTMEVLLVSPIRPIFIILAKAVPYLVLSCVNLATILLLSVYVLHVPVEGSLWTLSFLSLLLIAVALSLGLLISCVVQNQVAAMIVSGMGLMMPVMLLSGMIFPIESMPAVLQWISNIIPARWYIQAVKKVMIEGLGMAAVWHEALILSGMAALLIGLSLKKFKERLE</sequence>
<evidence type="ECO:0000256" key="5">
    <source>
        <dbReference type="ARBA" id="ARBA00022692"/>
    </source>
</evidence>
<keyword evidence="7" id="KW-0472">Membrane</keyword>
<dbReference type="GO" id="GO:0005886">
    <property type="term" value="C:plasma membrane"/>
    <property type="evidence" value="ECO:0007669"/>
    <property type="project" value="UniProtKB-SubCell"/>
</dbReference>
<dbReference type="PROSITE" id="PS51012">
    <property type="entry name" value="ABC_TM2"/>
    <property type="match status" value="1"/>
</dbReference>
<dbReference type="EMBL" id="CACRUT010000008">
    <property type="protein sequence ID" value="VYT85418.1"/>
    <property type="molecule type" value="Genomic_DNA"/>
</dbReference>
<keyword evidence="5" id="KW-0812">Transmembrane</keyword>
<dbReference type="InterPro" id="IPR051449">
    <property type="entry name" value="ABC-2_transporter_component"/>
</dbReference>
<evidence type="ECO:0000256" key="2">
    <source>
        <dbReference type="ARBA" id="ARBA00007783"/>
    </source>
</evidence>
<proteinExistence type="inferred from homology"/>
<evidence type="ECO:0000256" key="1">
    <source>
        <dbReference type="ARBA" id="ARBA00004651"/>
    </source>
</evidence>
<dbReference type="InterPro" id="IPR013525">
    <property type="entry name" value="ABC2_TM"/>
</dbReference>
<gene>
    <name evidence="8" type="primary">ybhS</name>
    <name evidence="8" type="ORF">PCLFYP37_01301</name>
</gene>
<dbReference type="InterPro" id="IPR047817">
    <property type="entry name" value="ABC2_TM_bact-type"/>
</dbReference>
<accession>A0A6N3A563</accession>
<reference evidence="8" key="1">
    <citation type="submission" date="2019-11" db="EMBL/GenBank/DDBJ databases">
        <authorList>
            <person name="Feng L."/>
        </authorList>
    </citation>
    <scope>NUCLEOTIDE SEQUENCE</scope>
    <source>
        <strain evidence="8">PclaraLFYP37</strain>
    </source>
</reference>
<keyword evidence="4" id="KW-1003">Cell membrane</keyword>
<keyword evidence="3" id="KW-0813">Transport</keyword>
<name>A0A6N3A563_9BACT</name>
<evidence type="ECO:0000256" key="7">
    <source>
        <dbReference type="ARBA" id="ARBA00023136"/>
    </source>
</evidence>
<evidence type="ECO:0000256" key="6">
    <source>
        <dbReference type="ARBA" id="ARBA00022989"/>
    </source>
</evidence>
<evidence type="ECO:0000256" key="4">
    <source>
        <dbReference type="ARBA" id="ARBA00022475"/>
    </source>
</evidence>
<dbReference type="RefSeq" id="WP_008619170.1">
    <property type="nucleotide sequence ID" value="NZ_CABMOJ010000020.1"/>
</dbReference>
<comment type="similarity">
    <text evidence="2">Belongs to the ABC-2 integral membrane protein family.</text>
</comment>
<dbReference type="GeneID" id="93556985"/>
<dbReference type="AlphaFoldDB" id="A0A6N3A563"/>
<evidence type="ECO:0000256" key="3">
    <source>
        <dbReference type="ARBA" id="ARBA00022448"/>
    </source>
</evidence>